<dbReference type="SUPFAM" id="SSF51261">
    <property type="entry name" value="Duplicated hybrid motif"/>
    <property type="match status" value="1"/>
</dbReference>
<evidence type="ECO:0000259" key="1">
    <source>
        <dbReference type="Pfam" id="PF01551"/>
    </source>
</evidence>
<dbReference type="CDD" id="cd12797">
    <property type="entry name" value="M23_peptidase"/>
    <property type="match status" value="1"/>
</dbReference>
<dbReference type="InterPro" id="IPR011055">
    <property type="entry name" value="Dup_hybrid_motif"/>
</dbReference>
<proteinExistence type="predicted"/>
<name>A0ABU7IBX8_9SPHI</name>
<keyword evidence="3" id="KW-1185">Reference proteome</keyword>
<dbReference type="InterPro" id="IPR016047">
    <property type="entry name" value="M23ase_b-sheet_dom"/>
</dbReference>
<sequence>MLPFKEIINKHMGLIGKVVDFDPTADQLLPFDFTANNTELDLPTLSDTHRFSAWVDKKLAKNHARYGIGGYNEHRTIYSRSTHFDQGEEPRRLHLGVDIWGAAGTPVYNFYHAKVHSFRFNNNFGDYGATIILQYQFDELTFYALYGHLDLNSLQHLYEGMTIPKGKAFACFGKPAENGQWPPHLHLQLILDMHDLKGDYPGVCQFSKRDAYLQNCPDPALILTQTFASALPQNS</sequence>
<gene>
    <name evidence="2" type="ORF">VRU48_16235</name>
</gene>
<dbReference type="Proteomes" id="UP001336835">
    <property type="component" value="Unassembled WGS sequence"/>
</dbReference>
<organism evidence="2 3">
    <name type="scientific">Pedobacter albus</name>
    <dbReference type="NCBI Taxonomy" id="3113905"/>
    <lineage>
        <taxon>Bacteria</taxon>
        <taxon>Pseudomonadati</taxon>
        <taxon>Bacteroidota</taxon>
        <taxon>Sphingobacteriia</taxon>
        <taxon>Sphingobacteriales</taxon>
        <taxon>Sphingobacteriaceae</taxon>
        <taxon>Pedobacter</taxon>
    </lineage>
</organism>
<dbReference type="EMBL" id="JAZDQT010000003">
    <property type="protein sequence ID" value="MEE1946674.1"/>
    <property type="molecule type" value="Genomic_DNA"/>
</dbReference>
<accession>A0ABU7IBX8</accession>
<dbReference type="Gene3D" id="2.70.70.10">
    <property type="entry name" value="Glucose Permease (Domain IIA)"/>
    <property type="match status" value="1"/>
</dbReference>
<dbReference type="RefSeq" id="WP_330108971.1">
    <property type="nucleotide sequence ID" value="NZ_JAZDQT010000003.1"/>
</dbReference>
<comment type="caution">
    <text evidence="2">The sequence shown here is derived from an EMBL/GenBank/DDBJ whole genome shotgun (WGS) entry which is preliminary data.</text>
</comment>
<protein>
    <submittedName>
        <fullName evidence="2">Peptidoglycan DD-metalloendopeptidase family protein</fullName>
    </submittedName>
</protein>
<reference evidence="2 3" key="1">
    <citation type="submission" date="2024-01" db="EMBL/GenBank/DDBJ databases">
        <title>Pedobacter sp. nov., isolated from fresh soil.</title>
        <authorList>
            <person name="Le N.T.T."/>
        </authorList>
    </citation>
    <scope>NUCLEOTIDE SEQUENCE [LARGE SCALE GENOMIC DNA]</scope>
    <source>
        <strain evidence="2 3">KR3-3</strain>
    </source>
</reference>
<dbReference type="Pfam" id="PF01551">
    <property type="entry name" value="Peptidase_M23"/>
    <property type="match status" value="1"/>
</dbReference>
<feature type="domain" description="M23ase beta-sheet core" evidence="1">
    <location>
        <begin position="93"/>
        <end position="190"/>
    </location>
</feature>
<evidence type="ECO:0000313" key="3">
    <source>
        <dbReference type="Proteomes" id="UP001336835"/>
    </source>
</evidence>
<evidence type="ECO:0000313" key="2">
    <source>
        <dbReference type="EMBL" id="MEE1946674.1"/>
    </source>
</evidence>